<proteinExistence type="predicted"/>
<sequence>MTRLGPDIEVWNRATSGVPWSDLAGDVALAHVLRFDGYAAAGSVLEAVEMEISEDWAGQGRAGFAWLGMDEVVALLDDVVRRYDELNAGDLEGSAHAARYDKHDRDGSARYAEVAPTELLTTALQRALTERPDAFAPTTGSLVEPRSSATEGVTTSADPVLQLLHDAAARERAAYAQDLPAGDKLLRSAQALTAFGLAAGVEDGQLVLQPWADEEDQLVQAVFTLLDLRYPEP</sequence>
<name>A0A5J6V2N8_9MICO</name>
<keyword evidence="3" id="KW-1185">Reference proteome</keyword>
<gene>
    <name evidence="2" type="ORF">FY030_03805</name>
</gene>
<reference evidence="2 3" key="1">
    <citation type="submission" date="2019-09" db="EMBL/GenBank/DDBJ databases">
        <title>Serinicoccus pratensis sp. nov., isolated from meadow soil.</title>
        <authorList>
            <person name="Zhang W."/>
        </authorList>
    </citation>
    <scope>NUCLEOTIDE SEQUENCE [LARGE SCALE GENOMIC DNA]</scope>
    <source>
        <strain evidence="2 3">W204</strain>
    </source>
</reference>
<protein>
    <submittedName>
        <fullName evidence="2">Uncharacterized protein</fullName>
    </submittedName>
</protein>
<evidence type="ECO:0000313" key="2">
    <source>
        <dbReference type="EMBL" id="QFG67958.1"/>
    </source>
</evidence>
<organism evidence="2 3">
    <name type="scientific">Ornithinimicrobium pratense</name>
    <dbReference type="NCBI Taxonomy" id="2593973"/>
    <lineage>
        <taxon>Bacteria</taxon>
        <taxon>Bacillati</taxon>
        <taxon>Actinomycetota</taxon>
        <taxon>Actinomycetes</taxon>
        <taxon>Micrococcales</taxon>
        <taxon>Ornithinimicrobiaceae</taxon>
        <taxon>Ornithinimicrobium</taxon>
    </lineage>
</organism>
<evidence type="ECO:0000256" key="1">
    <source>
        <dbReference type="SAM" id="MobiDB-lite"/>
    </source>
</evidence>
<dbReference type="AlphaFoldDB" id="A0A5J6V2N8"/>
<evidence type="ECO:0000313" key="3">
    <source>
        <dbReference type="Proteomes" id="UP000326546"/>
    </source>
</evidence>
<dbReference type="KEGG" id="serw:FY030_03805"/>
<accession>A0A5J6V2N8</accession>
<dbReference type="RefSeq" id="WP_158060350.1">
    <property type="nucleotide sequence ID" value="NZ_CP044427.1"/>
</dbReference>
<feature type="region of interest" description="Disordered" evidence="1">
    <location>
        <begin position="135"/>
        <end position="154"/>
    </location>
</feature>
<dbReference type="Proteomes" id="UP000326546">
    <property type="component" value="Chromosome"/>
</dbReference>
<dbReference type="EMBL" id="CP044427">
    <property type="protein sequence ID" value="QFG67958.1"/>
    <property type="molecule type" value="Genomic_DNA"/>
</dbReference>
<dbReference type="OrthoDB" id="2061990at2"/>